<dbReference type="GeneID" id="109704754"/>
<protein>
    <submittedName>
        <fullName evidence="4">Uncharacterized protein LOC109704754</fullName>
    </submittedName>
</protein>
<keyword evidence="3" id="KW-1185">Reference proteome</keyword>
<evidence type="ECO:0000313" key="3">
    <source>
        <dbReference type="Proteomes" id="UP000515123"/>
    </source>
</evidence>
<gene>
    <name evidence="4" type="primary">LOC109704754</name>
</gene>
<dbReference type="PANTHER" id="PTHR35317">
    <property type="entry name" value="OS04G0629600 PROTEIN"/>
    <property type="match status" value="1"/>
</dbReference>
<feature type="coiled-coil region" evidence="1">
    <location>
        <begin position="39"/>
        <end position="66"/>
    </location>
</feature>
<dbReference type="PANTHER" id="PTHR35317:SF5">
    <property type="entry name" value="CCHC-TYPE DOMAIN-CONTAINING PROTEIN"/>
    <property type="match status" value="1"/>
</dbReference>
<evidence type="ECO:0000256" key="1">
    <source>
        <dbReference type="SAM" id="Coils"/>
    </source>
</evidence>
<keyword evidence="1" id="KW-0175">Coiled coil</keyword>
<accession>A0A6P5EHT9</accession>
<sequence length="217" mass="25238">MFSTRTPPRPTLPNRPTADQRATQEKWTDDDNKVRCYILASISNELQRQHEDLKTAKEMLTHLKELYGEQSRSARFEVSKRLFKAKMHEGQSVHDHCLTMIKDLEELKKLDVKIDKELQVDLILQSLSVSYGQFIVNYYMNKIECTNAELFNMLVTTEGTLKSSKGWVLAVERAFSSKRKSNWKKKPVKKHKTENKPKMEASKNKAVDKGKYFPPQC</sequence>
<dbReference type="AlphaFoldDB" id="A0A6P5EHT9"/>
<reference evidence="4" key="2">
    <citation type="submission" date="2025-08" db="UniProtKB">
        <authorList>
            <consortium name="RefSeq"/>
        </authorList>
    </citation>
    <scope>IDENTIFICATION</scope>
    <source>
        <tissue evidence="4">Leaf</tissue>
    </source>
</reference>
<dbReference type="Pfam" id="PF14223">
    <property type="entry name" value="Retrotran_gag_2"/>
    <property type="match status" value="1"/>
</dbReference>
<evidence type="ECO:0000256" key="2">
    <source>
        <dbReference type="SAM" id="MobiDB-lite"/>
    </source>
</evidence>
<reference evidence="3" key="1">
    <citation type="journal article" date="2015" name="Nat. Genet.">
        <title>The pineapple genome and the evolution of CAM photosynthesis.</title>
        <authorList>
            <person name="Ming R."/>
            <person name="VanBuren R."/>
            <person name="Wai C.M."/>
            <person name="Tang H."/>
            <person name="Schatz M.C."/>
            <person name="Bowers J.E."/>
            <person name="Lyons E."/>
            <person name="Wang M.L."/>
            <person name="Chen J."/>
            <person name="Biggers E."/>
            <person name="Zhang J."/>
            <person name="Huang L."/>
            <person name="Zhang L."/>
            <person name="Miao W."/>
            <person name="Zhang J."/>
            <person name="Ye Z."/>
            <person name="Miao C."/>
            <person name="Lin Z."/>
            <person name="Wang H."/>
            <person name="Zhou H."/>
            <person name="Yim W.C."/>
            <person name="Priest H.D."/>
            <person name="Zheng C."/>
            <person name="Woodhouse M."/>
            <person name="Edger P.P."/>
            <person name="Guyot R."/>
            <person name="Guo H.B."/>
            <person name="Guo H."/>
            <person name="Zheng G."/>
            <person name="Singh R."/>
            <person name="Sharma A."/>
            <person name="Min X."/>
            <person name="Zheng Y."/>
            <person name="Lee H."/>
            <person name="Gurtowski J."/>
            <person name="Sedlazeck F.J."/>
            <person name="Harkess A."/>
            <person name="McKain M.R."/>
            <person name="Liao Z."/>
            <person name="Fang J."/>
            <person name="Liu J."/>
            <person name="Zhang X."/>
            <person name="Zhang Q."/>
            <person name="Hu W."/>
            <person name="Qin Y."/>
            <person name="Wang K."/>
            <person name="Chen L.Y."/>
            <person name="Shirley N."/>
            <person name="Lin Y.R."/>
            <person name="Liu L.Y."/>
            <person name="Hernandez A.G."/>
            <person name="Wright C.L."/>
            <person name="Bulone V."/>
            <person name="Tuskan G.A."/>
            <person name="Heath K."/>
            <person name="Zee F."/>
            <person name="Moore P.H."/>
            <person name="Sunkar R."/>
            <person name="Leebens-Mack J.H."/>
            <person name="Mockler T."/>
            <person name="Bennetzen J.L."/>
            <person name="Freeling M."/>
            <person name="Sankoff D."/>
            <person name="Paterson A.H."/>
            <person name="Zhu X."/>
            <person name="Yang X."/>
            <person name="Smith J.A."/>
            <person name="Cushman J.C."/>
            <person name="Paull R.E."/>
            <person name="Yu Q."/>
        </authorList>
    </citation>
    <scope>NUCLEOTIDE SEQUENCE [LARGE SCALE GENOMIC DNA]</scope>
    <source>
        <strain evidence="3">cv. F153</strain>
    </source>
</reference>
<feature type="compositionally biased region" description="Basic residues" evidence="2">
    <location>
        <begin position="178"/>
        <end position="193"/>
    </location>
</feature>
<evidence type="ECO:0000313" key="4">
    <source>
        <dbReference type="RefSeq" id="XP_020081118.1"/>
    </source>
</evidence>
<dbReference type="OrthoDB" id="686144at2759"/>
<proteinExistence type="predicted"/>
<feature type="compositionally biased region" description="Basic and acidic residues" evidence="2">
    <location>
        <begin position="194"/>
        <end position="205"/>
    </location>
</feature>
<organism evidence="3 4">
    <name type="scientific">Ananas comosus</name>
    <name type="common">Pineapple</name>
    <name type="synonym">Ananas ananas</name>
    <dbReference type="NCBI Taxonomy" id="4615"/>
    <lineage>
        <taxon>Eukaryota</taxon>
        <taxon>Viridiplantae</taxon>
        <taxon>Streptophyta</taxon>
        <taxon>Embryophyta</taxon>
        <taxon>Tracheophyta</taxon>
        <taxon>Spermatophyta</taxon>
        <taxon>Magnoliopsida</taxon>
        <taxon>Liliopsida</taxon>
        <taxon>Poales</taxon>
        <taxon>Bromeliaceae</taxon>
        <taxon>Bromelioideae</taxon>
        <taxon>Ananas</taxon>
    </lineage>
</organism>
<name>A0A6P5EHT9_ANACO</name>
<dbReference type="RefSeq" id="XP_020081118.1">
    <property type="nucleotide sequence ID" value="XM_020225529.1"/>
</dbReference>
<feature type="region of interest" description="Disordered" evidence="2">
    <location>
        <begin position="1"/>
        <end position="27"/>
    </location>
</feature>
<dbReference type="Proteomes" id="UP000515123">
    <property type="component" value="Unplaced"/>
</dbReference>
<feature type="region of interest" description="Disordered" evidence="2">
    <location>
        <begin position="178"/>
        <end position="205"/>
    </location>
</feature>